<dbReference type="EMBL" id="LLZH01000312">
    <property type="protein sequence ID" value="KUL25602.1"/>
    <property type="molecule type" value="Genomic_DNA"/>
</dbReference>
<dbReference type="AlphaFoldDB" id="A0A117MMJ1"/>
<dbReference type="InterPro" id="IPR011047">
    <property type="entry name" value="Quinoprotein_ADH-like_sf"/>
</dbReference>
<reference evidence="1 2" key="1">
    <citation type="submission" date="2015-10" db="EMBL/GenBank/DDBJ databases">
        <authorList>
            <person name="Gilbert D.G."/>
        </authorList>
    </citation>
    <scope>NUCLEOTIDE SEQUENCE [LARGE SCALE GENOMIC DNA]</scope>
    <source>
        <strain evidence="1 2">NRRL B-16712</strain>
    </source>
</reference>
<evidence type="ECO:0000313" key="2">
    <source>
        <dbReference type="Proteomes" id="UP000053244"/>
    </source>
</evidence>
<gene>
    <name evidence="1" type="ORF">ADL15_40365</name>
</gene>
<comment type="caution">
    <text evidence="1">The sequence shown here is derived from an EMBL/GenBank/DDBJ whole genome shotgun (WGS) entry which is preliminary data.</text>
</comment>
<dbReference type="Proteomes" id="UP000053244">
    <property type="component" value="Unassembled WGS sequence"/>
</dbReference>
<evidence type="ECO:0008006" key="3">
    <source>
        <dbReference type="Google" id="ProtNLM"/>
    </source>
</evidence>
<sequence length="651" mass="69686">MLAASQREHYVGLHIEQGVPLLDRDVNLLQDLLASALQAVLHDYVGDGTHLLGDEAFRILPIPEDDTDDMDGAPQADADNDFLISDGDRVPGSFLAGGLRPVIKESTRYSAQLPEPPPLTSPRRASRRDLVYLDAWLDEVTAAQDGSLFNDDVGMQTSVRQRCAWTVQVVEGAEAEDDAEAQEPALPAAPAGHVHTRLAVLRRRPQAPRITEIDDLRLTGLNLGDLLRRLRLGFSPGFTAAGYQVRPSVGVPGTALIVSGRNLETANAAFLTPVDTGLGGYADVSIGGRPGEVVVTVPDGTWGDCVISVGNDYGAATTDDPVTVLRCEALPVPGDDDYRKVCPVAVNNRHQVVGNSVVGEVTRRPLLWEKNGEEWEVTILRDVDGANPGSTVVALDDAGHAIGASAGRAVVWDLGTGAAQATLTADVLECTATVITPDGRFIAGYGAYEGEESAVLWRRQRDKEDWEYIGSLSHGDTSGPATVRPQAAAAGFIAGSVTDDQGTRAVIWYFFDEWRFQDVFPDPQRRPSSSWATAVNDAGVVAGAFTKDDETFLFAWDANTGEFLMTESCLLMSEPGVEPRGITASGHVLANLQPARPATSPPGYPVLWSRRDGQVLLVAPTIFAEAYATSDSGEVVGRSFEQGEAIVWTKP</sequence>
<accession>A0A117MMJ1</accession>
<name>A0A117MMJ1_9ACTN</name>
<dbReference type="SUPFAM" id="SSF50998">
    <property type="entry name" value="Quinoprotein alcohol dehydrogenase-like"/>
    <property type="match status" value="1"/>
</dbReference>
<protein>
    <recommendedName>
        <fullName evidence="3">IPT/TIG domain-containing protein</fullName>
    </recommendedName>
</protein>
<proteinExistence type="predicted"/>
<organism evidence="1 2">
    <name type="scientific">Actinoplanes awajinensis subsp. mycoplanecinus</name>
    <dbReference type="NCBI Taxonomy" id="135947"/>
    <lineage>
        <taxon>Bacteria</taxon>
        <taxon>Bacillati</taxon>
        <taxon>Actinomycetota</taxon>
        <taxon>Actinomycetes</taxon>
        <taxon>Micromonosporales</taxon>
        <taxon>Micromonosporaceae</taxon>
        <taxon>Actinoplanes</taxon>
    </lineage>
</organism>
<evidence type="ECO:0000313" key="1">
    <source>
        <dbReference type="EMBL" id="KUL25602.1"/>
    </source>
</evidence>
<keyword evidence="2" id="KW-1185">Reference proteome</keyword>